<dbReference type="RefSeq" id="WP_154420778.1">
    <property type="nucleotide sequence ID" value="NZ_VUNS01000043.1"/>
</dbReference>
<evidence type="ECO:0000313" key="2">
    <source>
        <dbReference type="Proteomes" id="UP000435649"/>
    </source>
</evidence>
<evidence type="ECO:0000313" key="1">
    <source>
        <dbReference type="EMBL" id="MST99605.1"/>
    </source>
</evidence>
<comment type="caution">
    <text evidence="1">The sequence shown here is derived from an EMBL/GenBank/DDBJ whole genome shotgun (WGS) entry which is preliminary data.</text>
</comment>
<keyword evidence="1" id="KW-0067">ATP-binding</keyword>
<name>A0A844G9P9_9BACT</name>
<gene>
    <name evidence="1" type="ORF">FYJ85_21485</name>
</gene>
<organism evidence="1 2">
    <name type="scientific">Victivallis lenta</name>
    <dbReference type="NCBI Taxonomy" id="2606640"/>
    <lineage>
        <taxon>Bacteria</taxon>
        <taxon>Pseudomonadati</taxon>
        <taxon>Lentisphaerota</taxon>
        <taxon>Lentisphaeria</taxon>
        <taxon>Victivallales</taxon>
        <taxon>Victivallaceae</taxon>
        <taxon>Victivallis</taxon>
    </lineage>
</organism>
<dbReference type="EMBL" id="VUNS01000043">
    <property type="protein sequence ID" value="MST99605.1"/>
    <property type="molecule type" value="Genomic_DNA"/>
</dbReference>
<protein>
    <submittedName>
        <fullName evidence="1">ATP-binding protein</fullName>
    </submittedName>
</protein>
<keyword evidence="1" id="KW-0547">Nucleotide-binding</keyword>
<dbReference type="InterPro" id="IPR027417">
    <property type="entry name" value="P-loop_NTPase"/>
</dbReference>
<sequence>MGMLDNIQTGRENKPPRIMIYGSEGIGKSSYAAGAPNAIFIQTEDGLGEIDCRKFPLAHSLSEVIAELTALRDEAHEFQTVVVDSVDWLERLIFDEVCREFGVRSIEKADGGYGRGYTHALTHWRKVINLLQELRDKRGMMVILVAHAKVERFEDPENAAYDRYTPRLHKHAASLIAEWVDAVLFANKKFRVTKENAGFNGERAIAAPIGADGGERIIRTVGSPACIAKNRYGLPSEIPLSWQAFIEAYTKIEENHHE</sequence>
<accession>A0A844G9P9</accession>
<dbReference type="Proteomes" id="UP000435649">
    <property type="component" value="Unassembled WGS sequence"/>
</dbReference>
<proteinExistence type="predicted"/>
<dbReference type="GO" id="GO:0005524">
    <property type="term" value="F:ATP binding"/>
    <property type="evidence" value="ECO:0007669"/>
    <property type="project" value="UniProtKB-KW"/>
</dbReference>
<dbReference type="SUPFAM" id="SSF52540">
    <property type="entry name" value="P-loop containing nucleoside triphosphate hydrolases"/>
    <property type="match status" value="1"/>
</dbReference>
<dbReference type="Pfam" id="PF13479">
    <property type="entry name" value="AAA_24"/>
    <property type="match status" value="1"/>
</dbReference>
<dbReference type="AlphaFoldDB" id="A0A844G9P9"/>
<keyword evidence="2" id="KW-1185">Reference proteome</keyword>
<reference evidence="1 2" key="1">
    <citation type="submission" date="2019-08" db="EMBL/GenBank/DDBJ databases">
        <title>In-depth cultivation of the pig gut microbiome towards novel bacterial diversity and tailored functional studies.</title>
        <authorList>
            <person name="Wylensek D."/>
            <person name="Hitch T.C.A."/>
            <person name="Clavel T."/>
        </authorList>
    </citation>
    <scope>NUCLEOTIDE SEQUENCE [LARGE SCALE GENOMIC DNA]</scope>
    <source>
        <strain evidence="1 2">BBE-744-WT-12</strain>
    </source>
</reference>